<gene>
    <name evidence="1" type="ORF">KTA_02850</name>
</gene>
<protein>
    <submittedName>
        <fullName evidence="1">Uncharacterized protein</fullName>
    </submittedName>
</protein>
<accession>A0A455SWY7</accession>
<reference evidence="1" key="1">
    <citation type="submission" date="2018-12" db="EMBL/GenBank/DDBJ databases">
        <title>Novel natural products biosynthetic potential of the class Ktedonobacteria.</title>
        <authorList>
            <person name="Zheng Y."/>
            <person name="Saitou A."/>
            <person name="Wang C.M."/>
            <person name="Toyoda A."/>
            <person name="Minakuchi Y."/>
            <person name="Sekiguchi Y."/>
            <person name="Ueda K."/>
            <person name="Takano H."/>
            <person name="Sakai Y."/>
            <person name="Yokota A."/>
            <person name="Yabe S."/>
        </authorList>
    </citation>
    <scope>NUCLEOTIDE SEQUENCE</scope>
    <source>
        <strain evidence="1">A3-2</strain>
    </source>
</reference>
<proteinExistence type="predicted"/>
<name>A0A455SWY7_9CHLR</name>
<dbReference type="EMBL" id="AP019377">
    <property type="protein sequence ID" value="BBH92086.1"/>
    <property type="molecule type" value="Genomic_DNA"/>
</dbReference>
<dbReference type="AlphaFoldDB" id="A0A455SWY7"/>
<evidence type="ECO:0000313" key="1">
    <source>
        <dbReference type="EMBL" id="BBH92086.1"/>
    </source>
</evidence>
<sequence length="79" mass="8419">MRGLALRPKTVALDVSASVLGTASQILSPLPRFGEPGYKAGLNTNPSGQHVTEEDLYRATMATRSIVSGYWFNIPAGGR</sequence>
<organism evidence="1">
    <name type="scientific">Thermogemmatispora argillosa</name>
    <dbReference type="NCBI Taxonomy" id="2045280"/>
    <lineage>
        <taxon>Bacteria</taxon>
        <taxon>Bacillati</taxon>
        <taxon>Chloroflexota</taxon>
        <taxon>Ktedonobacteria</taxon>
        <taxon>Thermogemmatisporales</taxon>
        <taxon>Thermogemmatisporaceae</taxon>
        <taxon>Thermogemmatispora</taxon>
    </lineage>
</organism>